<dbReference type="OrthoDB" id="3064399at2759"/>
<dbReference type="AlphaFoldDB" id="A0A6A4GLW6"/>
<keyword evidence="2" id="KW-1185">Reference proteome</keyword>
<name>A0A6A4GLW6_9AGAR</name>
<protein>
    <submittedName>
        <fullName evidence="1">Uncharacterized protein</fullName>
    </submittedName>
</protein>
<dbReference type="EMBL" id="ML769892">
    <property type="protein sequence ID" value="KAE9386297.1"/>
    <property type="molecule type" value="Genomic_DNA"/>
</dbReference>
<gene>
    <name evidence="1" type="ORF">BT96DRAFT_1006225</name>
</gene>
<evidence type="ECO:0000313" key="1">
    <source>
        <dbReference type="EMBL" id="KAE9386297.1"/>
    </source>
</evidence>
<sequence length="104" mass="11288">MPRGTLTTEWNRFLFLSMELFATPGLYASLIGSTGLTVASEVTVECFLASDSRNTTLDSVAAFYASQGVTILMGEDAAVFALEWITAFHSRDSITVNEAHAMQD</sequence>
<organism evidence="1 2">
    <name type="scientific">Gymnopus androsaceus JB14</name>
    <dbReference type="NCBI Taxonomy" id="1447944"/>
    <lineage>
        <taxon>Eukaryota</taxon>
        <taxon>Fungi</taxon>
        <taxon>Dikarya</taxon>
        <taxon>Basidiomycota</taxon>
        <taxon>Agaricomycotina</taxon>
        <taxon>Agaricomycetes</taxon>
        <taxon>Agaricomycetidae</taxon>
        <taxon>Agaricales</taxon>
        <taxon>Marasmiineae</taxon>
        <taxon>Omphalotaceae</taxon>
        <taxon>Gymnopus</taxon>
    </lineage>
</organism>
<accession>A0A6A4GLW6</accession>
<reference evidence="1" key="1">
    <citation type="journal article" date="2019" name="Environ. Microbiol.">
        <title>Fungal ecological strategies reflected in gene transcription - a case study of two litter decomposers.</title>
        <authorList>
            <person name="Barbi F."/>
            <person name="Kohler A."/>
            <person name="Barry K."/>
            <person name="Baskaran P."/>
            <person name="Daum C."/>
            <person name="Fauchery L."/>
            <person name="Ihrmark K."/>
            <person name="Kuo A."/>
            <person name="LaButti K."/>
            <person name="Lipzen A."/>
            <person name="Morin E."/>
            <person name="Grigoriev I.V."/>
            <person name="Henrissat B."/>
            <person name="Lindahl B."/>
            <person name="Martin F."/>
        </authorList>
    </citation>
    <scope>NUCLEOTIDE SEQUENCE</scope>
    <source>
        <strain evidence="1">JB14</strain>
    </source>
</reference>
<proteinExistence type="predicted"/>
<evidence type="ECO:0000313" key="2">
    <source>
        <dbReference type="Proteomes" id="UP000799118"/>
    </source>
</evidence>
<dbReference type="Proteomes" id="UP000799118">
    <property type="component" value="Unassembled WGS sequence"/>
</dbReference>